<comment type="caution">
    <text evidence="1">The sequence shown here is derived from an EMBL/GenBank/DDBJ whole genome shotgun (WGS) entry which is preliminary data.</text>
</comment>
<sequence>MHTALLGGQMSRFRTGALPVLMLRGDTLPRGRDTIVS</sequence>
<organism evidence="1 2">
    <name type="scientific">Hyalangium minutum</name>
    <dbReference type="NCBI Taxonomy" id="394096"/>
    <lineage>
        <taxon>Bacteria</taxon>
        <taxon>Pseudomonadati</taxon>
        <taxon>Myxococcota</taxon>
        <taxon>Myxococcia</taxon>
        <taxon>Myxococcales</taxon>
        <taxon>Cystobacterineae</taxon>
        <taxon>Archangiaceae</taxon>
        <taxon>Hyalangium</taxon>
    </lineage>
</organism>
<evidence type="ECO:0000313" key="2">
    <source>
        <dbReference type="Proteomes" id="UP000028725"/>
    </source>
</evidence>
<dbReference type="EMBL" id="JMCB01000013">
    <property type="protein sequence ID" value="KFE64858.1"/>
    <property type="molecule type" value="Genomic_DNA"/>
</dbReference>
<dbReference type="AlphaFoldDB" id="A0A085WAZ5"/>
<dbReference type="Proteomes" id="UP000028725">
    <property type="component" value="Unassembled WGS sequence"/>
</dbReference>
<proteinExistence type="predicted"/>
<reference evidence="1 2" key="1">
    <citation type="submission" date="2014-04" db="EMBL/GenBank/DDBJ databases">
        <title>Genome assembly of Hyalangium minutum DSM 14724.</title>
        <authorList>
            <person name="Sharma G."/>
            <person name="Subramanian S."/>
        </authorList>
    </citation>
    <scope>NUCLEOTIDE SEQUENCE [LARGE SCALE GENOMIC DNA]</scope>
    <source>
        <strain evidence="1 2">DSM 14724</strain>
    </source>
</reference>
<evidence type="ECO:0000313" key="1">
    <source>
        <dbReference type="EMBL" id="KFE64858.1"/>
    </source>
</evidence>
<keyword evidence="2" id="KW-1185">Reference proteome</keyword>
<accession>A0A085WAZ5</accession>
<protein>
    <submittedName>
        <fullName evidence="1">Uncharacterized protein</fullName>
    </submittedName>
</protein>
<name>A0A085WAZ5_9BACT</name>
<gene>
    <name evidence="1" type="ORF">DB31_1876</name>
</gene>
<dbReference type="STRING" id="394096.DB31_1876"/>